<dbReference type="NCBIfam" id="NF001614">
    <property type="entry name" value="PRK00402.1"/>
    <property type="match status" value="1"/>
</dbReference>
<dbReference type="GO" id="GO:0051539">
    <property type="term" value="F:4 iron, 4 sulfur cluster binding"/>
    <property type="evidence" value="ECO:0007669"/>
    <property type="project" value="UniProtKB-KW"/>
</dbReference>
<comment type="function">
    <text evidence="6">Catalyzes the isomerization between 2-isopropylmalate and 3-isopropylmalate, via the formation of 2-isopropylmaleate.</text>
</comment>
<keyword evidence="1 6" id="KW-0004">4Fe-4S</keyword>
<comment type="caution">
    <text evidence="8">The sequence shown here is derived from an EMBL/GenBank/DDBJ whole genome shotgun (WGS) entry which is preliminary data.</text>
</comment>
<dbReference type="InterPro" id="IPR011826">
    <property type="entry name" value="HAcnase/IPMdehydase_lsu_prok"/>
</dbReference>
<evidence type="ECO:0000256" key="5">
    <source>
        <dbReference type="ARBA" id="ARBA00023239"/>
    </source>
</evidence>
<dbReference type="PANTHER" id="PTHR43822:SF2">
    <property type="entry name" value="HOMOACONITASE, MITOCHONDRIAL"/>
    <property type="match status" value="1"/>
</dbReference>
<evidence type="ECO:0000256" key="3">
    <source>
        <dbReference type="ARBA" id="ARBA00023004"/>
    </source>
</evidence>
<comment type="caution">
    <text evidence="6">Lacks conserved residue(s) required for the propagation of feature annotation.</text>
</comment>
<comment type="similarity">
    <text evidence="6">Belongs to the aconitase/IPM isomerase family. LeuC type 2 subfamily.</text>
</comment>
<dbReference type="PROSITE" id="PS01244">
    <property type="entry name" value="ACONITASE_2"/>
    <property type="match status" value="1"/>
</dbReference>
<dbReference type="InterPro" id="IPR006251">
    <property type="entry name" value="Homoacnase/IPMdehydase_lsu"/>
</dbReference>
<evidence type="ECO:0000313" key="8">
    <source>
        <dbReference type="EMBL" id="OGL54819.1"/>
    </source>
</evidence>
<dbReference type="Gene3D" id="3.30.499.10">
    <property type="entry name" value="Aconitase, domain 3"/>
    <property type="match status" value="2"/>
</dbReference>
<proteinExistence type="inferred from homology"/>
<protein>
    <recommendedName>
        <fullName evidence="6">3-isopropylmalate dehydratase large subunit</fullName>
        <ecNumber evidence="6">4.2.1.33</ecNumber>
    </recommendedName>
    <alternativeName>
        <fullName evidence="6">Alpha-IPM isomerase</fullName>
        <shortName evidence="6">IPMI</shortName>
    </alternativeName>
    <alternativeName>
        <fullName evidence="6">Isopropylmalate isomerase</fullName>
    </alternativeName>
</protein>
<dbReference type="CDD" id="cd01583">
    <property type="entry name" value="IPMI"/>
    <property type="match status" value="1"/>
</dbReference>
<dbReference type="InterPro" id="IPR001030">
    <property type="entry name" value="Acoase/IPM_deHydtase_lsu_aba"/>
</dbReference>
<evidence type="ECO:0000313" key="9">
    <source>
        <dbReference type="Proteomes" id="UP000178082"/>
    </source>
</evidence>
<dbReference type="EC" id="4.2.1.33" evidence="6"/>
<dbReference type="InterPro" id="IPR033941">
    <property type="entry name" value="IPMI_cat"/>
</dbReference>
<dbReference type="PRINTS" id="PR00415">
    <property type="entry name" value="ACONITASE"/>
</dbReference>
<dbReference type="HAMAP" id="MF_01027">
    <property type="entry name" value="LeuC_type2"/>
    <property type="match status" value="1"/>
</dbReference>
<dbReference type="InterPro" id="IPR015931">
    <property type="entry name" value="Acnase/IPM_dHydase_lsu_aba_1/3"/>
</dbReference>
<keyword evidence="2 6" id="KW-0479">Metal-binding</keyword>
<comment type="catalytic activity">
    <reaction evidence="6">
        <text>(2R,3S)-3-isopropylmalate = (2S)-2-isopropylmalate</text>
        <dbReference type="Rhea" id="RHEA:32287"/>
        <dbReference type="ChEBI" id="CHEBI:1178"/>
        <dbReference type="ChEBI" id="CHEBI:35121"/>
        <dbReference type="EC" id="4.2.1.33"/>
    </reaction>
</comment>
<accession>A0A1F7SM15</accession>
<dbReference type="NCBIfam" id="TIGR02086">
    <property type="entry name" value="IPMI_arch"/>
    <property type="match status" value="1"/>
</dbReference>
<feature type="domain" description="Aconitase/3-isopropylmalate dehydratase large subunit alpha/beta/alpha" evidence="7">
    <location>
        <begin position="7"/>
        <end position="408"/>
    </location>
</feature>
<dbReference type="InterPro" id="IPR018136">
    <property type="entry name" value="Aconitase_4Fe-4S_BS"/>
</dbReference>
<evidence type="ECO:0000259" key="7">
    <source>
        <dbReference type="Pfam" id="PF00330"/>
    </source>
</evidence>
<evidence type="ECO:0000256" key="2">
    <source>
        <dbReference type="ARBA" id="ARBA00022723"/>
    </source>
</evidence>
<dbReference type="UniPathway" id="UPA00048">
    <property type="reaction ID" value="UER00071"/>
</dbReference>
<dbReference type="Proteomes" id="UP000178082">
    <property type="component" value="Unassembled WGS sequence"/>
</dbReference>
<comment type="subunit">
    <text evidence="6">Heterodimer of LeuC and LeuD.</text>
</comment>
<keyword evidence="6" id="KW-0432">Leucine biosynthesis</keyword>
<feature type="binding site" evidence="6">
    <location>
        <position position="357"/>
    </location>
    <ligand>
        <name>[4Fe-4S] cluster</name>
        <dbReference type="ChEBI" id="CHEBI:49883"/>
    </ligand>
</feature>
<gene>
    <name evidence="6" type="primary">leuC</name>
    <name evidence="8" type="ORF">A3G31_01750</name>
</gene>
<keyword evidence="4 6" id="KW-0411">Iron-sulfur</keyword>
<dbReference type="Pfam" id="PF00330">
    <property type="entry name" value="Aconitase"/>
    <property type="match status" value="1"/>
</dbReference>
<dbReference type="InterPro" id="IPR036008">
    <property type="entry name" value="Aconitase_4Fe-4S_dom"/>
</dbReference>
<dbReference type="NCBIfam" id="TIGR01343">
    <property type="entry name" value="hacA_fam"/>
    <property type="match status" value="1"/>
</dbReference>
<feature type="binding site" evidence="6">
    <location>
        <position position="360"/>
    </location>
    <ligand>
        <name>[4Fe-4S] cluster</name>
        <dbReference type="ChEBI" id="CHEBI:49883"/>
    </ligand>
</feature>
<evidence type="ECO:0000256" key="4">
    <source>
        <dbReference type="ARBA" id="ARBA00023014"/>
    </source>
</evidence>
<dbReference type="GO" id="GO:0003861">
    <property type="term" value="F:3-isopropylmalate dehydratase activity"/>
    <property type="evidence" value="ECO:0007669"/>
    <property type="project" value="UniProtKB-UniRule"/>
</dbReference>
<reference evidence="8 9" key="1">
    <citation type="journal article" date="2016" name="Nat. Commun.">
        <title>Thousands of microbial genomes shed light on interconnected biogeochemical processes in an aquifer system.</title>
        <authorList>
            <person name="Anantharaman K."/>
            <person name="Brown C.T."/>
            <person name="Hug L.A."/>
            <person name="Sharon I."/>
            <person name="Castelle C.J."/>
            <person name="Probst A.J."/>
            <person name="Thomas B.C."/>
            <person name="Singh A."/>
            <person name="Wilkins M.J."/>
            <person name="Karaoz U."/>
            <person name="Brodie E.L."/>
            <person name="Williams K.H."/>
            <person name="Hubbard S.S."/>
            <person name="Banfield J.F."/>
        </authorList>
    </citation>
    <scope>NUCLEOTIDE SEQUENCE [LARGE SCALE GENOMIC DNA]</scope>
</reference>
<dbReference type="AlphaFoldDB" id="A0A1F7SM15"/>
<dbReference type="SUPFAM" id="SSF53732">
    <property type="entry name" value="Aconitase iron-sulfur domain"/>
    <property type="match status" value="1"/>
</dbReference>
<dbReference type="PANTHER" id="PTHR43822">
    <property type="entry name" value="HOMOACONITASE, MITOCHONDRIAL-RELATED"/>
    <property type="match status" value="1"/>
</dbReference>
<comment type="pathway">
    <text evidence="6">Amino-acid biosynthesis; L-leucine biosynthesis; L-leucine from 3-methyl-2-oxobutanoate: step 2/4.</text>
</comment>
<dbReference type="GO" id="GO:0046872">
    <property type="term" value="F:metal ion binding"/>
    <property type="evidence" value="ECO:0007669"/>
    <property type="project" value="UniProtKB-KW"/>
</dbReference>
<evidence type="ECO:0000256" key="1">
    <source>
        <dbReference type="ARBA" id="ARBA00022485"/>
    </source>
</evidence>
<organism evidence="8 9">
    <name type="scientific">Candidatus Schekmanbacteria bacterium RIFCSPLOWO2_12_FULL_38_15</name>
    <dbReference type="NCBI Taxonomy" id="1817883"/>
    <lineage>
        <taxon>Bacteria</taxon>
        <taxon>Candidatus Schekmaniibacteriota</taxon>
    </lineage>
</organism>
<name>A0A1F7SM15_9BACT</name>
<keyword evidence="6" id="KW-0100">Branched-chain amino acid biosynthesis</keyword>
<dbReference type="STRING" id="1817883.A3G31_01750"/>
<dbReference type="GO" id="GO:0009098">
    <property type="term" value="P:L-leucine biosynthetic process"/>
    <property type="evidence" value="ECO:0007669"/>
    <property type="project" value="UniProtKB-UniRule"/>
</dbReference>
<keyword evidence="6" id="KW-0028">Amino-acid biosynthesis</keyword>
<evidence type="ECO:0000256" key="6">
    <source>
        <dbReference type="HAMAP-Rule" id="MF_01027"/>
    </source>
</evidence>
<dbReference type="InterPro" id="IPR050067">
    <property type="entry name" value="IPM_dehydratase_rel_enz"/>
</dbReference>
<dbReference type="EMBL" id="MGDI01000006">
    <property type="protein sequence ID" value="OGL54819.1"/>
    <property type="molecule type" value="Genomic_DNA"/>
</dbReference>
<sequence length="417" mass="44798">MGLTLSEKIISQHCGREVKAGEIVIADVDLCYVQDGTGPLTIGQIEKMGIEKIRNPKKTILFLDHASPSPRLELSNDHKLLREFADMTGAVLSEVGGGISHHVSLESYANPGDVIIGADSHTCTNGALCAFSTGMGSTDVAVAFAFGKTWMRVPETFRIIVNGKFQKGAYSKDLIVHLIGKISSRGATYKALEFTGEAIDNMEVDARATIANMSVEAGAKVGLFASDKKTKVFLEKMGRGNKFREISSDPNAVFEKIIEINVSSLKPTIACPHMVDNVKTIEEIEDIKVDEVFIGTSCNGRIEDLREAAKILKGKEVKHGTRLIVTPASRRTYLEALNEEILKIFVEAGGVVTGPGCGACVGVHEGVLADGEVCFATQPRNFKGRMGNPKAFIYIGSPAVAAATAIKGKIADPREFL</sequence>
<comment type="cofactor">
    <cofactor evidence="6">
        <name>[4Fe-4S] cluster</name>
        <dbReference type="ChEBI" id="CHEBI:49883"/>
    </cofactor>
    <text evidence="6">Binds 1 [4Fe-4S] cluster per subunit.</text>
</comment>
<keyword evidence="3 6" id="KW-0408">Iron</keyword>
<keyword evidence="5 6" id="KW-0456">Lyase</keyword>